<dbReference type="Pfam" id="PF02219">
    <property type="entry name" value="MTHFR"/>
    <property type="match status" value="1"/>
</dbReference>
<sequence length="306" mass="34256">MENKTNLQKILESGEFAVTAEIGPPKNADPEIIKEKAKWLKGYVDAVNITDNPRATVKMSSFAGAIILIKEGIEPIMHITCRDRNRLAIQSDLLGAYALGIRNVLCLTGDHISLGNHPQAKPVFDLDSIQLLSLVKTLNEGKFFNGDEIKGKKPCFFIGAVENPFADPLEFRPLRLAKKIKAGAKFIQTQIVYNLERFKKFLNLCEELGILEKVNILAGIMPPKSSKMLKFIKENKVPGIEVPDELIKRMDSAKDEKEEGINIAVEIIERVKEMSGIKGVHIMAIGWEYIVPEIIKRAKLYPRPVL</sequence>
<evidence type="ECO:0000256" key="5">
    <source>
        <dbReference type="ARBA" id="ARBA00022827"/>
    </source>
</evidence>
<dbReference type="GO" id="GO:0005829">
    <property type="term" value="C:cytosol"/>
    <property type="evidence" value="ECO:0007669"/>
    <property type="project" value="TreeGrafter"/>
</dbReference>
<dbReference type="PANTHER" id="PTHR45754:SF3">
    <property type="entry name" value="METHYLENETETRAHYDROFOLATE REDUCTASE (NADPH)"/>
    <property type="match status" value="1"/>
</dbReference>
<evidence type="ECO:0000256" key="3">
    <source>
        <dbReference type="ARBA" id="ARBA00006743"/>
    </source>
</evidence>
<dbReference type="eggNOG" id="COG0685">
    <property type="taxonomic scope" value="Bacteria"/>
</dbReference>
<evidence type="ECO:0000256" key="1">
    <source>
        <dbReference type="ARBA" id="ARBA00001974"/>
    </source>
</evidence>
<dbReference type="AlphaFoldDB" id="F8C3P9"/>
<dbReference type="UniPathway" id="UPA00193"/>
<dbReference type="KEGG" id="top:TOPB45_0396"/>
<accession>F8C3P9</accession>
<evidence type="ECO:0000313" key="11">
    <source>
        <dbReference type="Proteomes" id="UP000006583"/>
    </source>
</evidence>
<comment type="pathway">
    <text evidence="7">Amino-acid biosynthesis; L-methionine biosynthesis via de novo pathway.</text>
</comment>
<evidence type="ECO:0000256" key="7">
    <source>
        <dbReference type="ARBA" id="ARBA00034478"/>
    </source>
</evidence>
<protein>
    <recommendedName>
        <fullName evidence="9">Methylenetetrahydrofolate reductase</fullName>
    </recommendedName>
</protein>
<evidence type="ECO:0000256" key="6">
    <source>
        <dbReference type="ARBA" id="ARBA00023002"/>
    </source>
</evidence>
<dbReference type="OrthoDB" id="9803687at2"/>
<dbReference type="Gene3D" id="3.20.20.220">
    <property type="match status" value="1"/>
</dbReference>
<dbReference type="EMBL" id="CP002829">
    <property type="protein sequence ID" value="AEH22500.1"/>
    <property type="molecule type" value="Genomic_DNA"/>
</dbReference>
<gene>
    <name evidence="10" type="ordered locus">TOPB45_0396</name>
</gene>
<evidence type="ECO:0000256" key="9">
    <source>
        <dbReference type="RuleBase" id="RU003862"/>
    </source>
</evidence>
<keyword evidence="6 9" id="KW-0560">Oxidoreductase</keyword>
<reference evidence="10 11" key="1">
    <citation type="journal article" date="2013" name="Genome Announc.">
        <title>Complete genome sequence of the hyperthermophilic sulfate-reducing bacterium Thermodesulfobacterium geofontis OPF15T.</title>
        <authorList>
            <person name="Elkins J.G."/>
            <person name="Hamilton-Brehm S.D."/>
            <person name="Lucas S."/>
            <person name="Han J."/>
            <person name="Lapidus A."/>
            <person name="Cheng J.F."/>
            <person name="Goodwin L.A."/>
            <person name="Pitluck S."/>
            <person name="Peters L."/>
            <person name="Mikhailova N."/>
            <person name="Davenport K.W."/>
            <person name="Detter J.C."/>
            <person name="Han C.S."/>
            <person name="Tapia R."/>
            <person name="Land M.L."/>
            <person name="Hauser L."/>
            <person name="Kyrpides N.C."/>
            <person name="Ivanova N.N."/>
            <person name="Pagani I."/>
            <person name="Bruce D."/>
            <person name="Woyke T."/>
            <person name="Cottingham R.W."/>
        </authorList>
    </citation>
    <scope>NUCLEOTIDE SEQUENCE [LARGE SCALE GENOMIC DNA]</scope>
    <source>
        <strain evidence="10 11">OPF15</strain>
    </source>
</reference>
<dbReference type="GO" id="GO:0106312">
    <property type="term" value="F:methylenetetrahydrofolate reductase (NADH) activity"/>
    <property type="evidence" value="ECO:0007669"/>
    <property type="project" value="UniProtKB-EC"/>
</dbReference>
<dbReference type="PANTHER" id="PTHR45754">
    <property type="entry name" value="METHYLENETETRAHYDROFOLATE REDUCTASE"/>
    <property type="match status" value="1"/>
</dbReference>
<dbReference type="GO" id="GO:0009086">
    <property type="term" value="P:methionine biosynthetic process"/>
    <property type="evidence" value="ECO:0007669"/>
    <property type="project" value="TreeGrafter"/>
</dbReference>
<dbReference type="PATRIC" id="fig|795359.3.peg.403"/>
<comment type="similarity">
    <text evidence="3 9">Belongs to the methylenetetrahydrofolate reductase family.</text>
</comment>
<evidence type="ECO:0000256" key="8">
    <source>
        <dbReference type="ARBA" id="ARBA00048628"/>
    </source>
</evidence>
<dbReference type="GO" id="GO:0035999">
    <property type="term" value="P:tetrahydrofolate interconversion"/>
    <property type="evidence" value="ECO:0007669"/>
    <property type="project" value="UniProtKB-UniPathway"/>
</dbReference>
<keyword evidence="5 9" id="KW-0274">FAD</keyword>
<evidence type="ECO:0000256" key="4">
    <source>
        <dbReference type="ARBA" id="ARBA00022630"/>
    </source>
</evidence>
<comment type="pathway">
    <text evidence="2 9">One-carbon metabolism; tetrahydrofolate interconversion.</text>
</comment>
<keyword evidence="11" id="KW-1185">Reference proteome</keyword>
<dbReference type="RefSeq" id="WP_013909200.1">
    <property type="nucleotide sequence ID" value="NC_015682.1"/>
</dbReference>
<organism evidence="10 11">
    <name type="scientific">Thermodesulfobacterium geofontis (strain OPF15)</name>
    <dbReference type="NCBI Taxonomy" id="795359"/>
    <lineage>
        <taxon>Bacteria</taxon>
        <taxon>Pseudomonadati</taxon>
        <taxon>Thermodesulfobacteriota</taxon>
        <taxon>Thermodesulfobacteria</taxon>
        <taxon>Thermodesulfobacteriales</taxon>
        <taxon>Thermodesulfobacteriaceae</taxon>
        <taxon>Thermodesulfobacterium</taxon>
    </lineage>
</organism>
<dbReference type="InterPro" id="IPR003171">
    <property type="entry name" value="Mehydrof_redctse-like"/>
</dbReference>
<keyword evidence="4 9" id="KW-0285">Flavoprotein</keyword>
<evidence type="ECO:0000256" key="2">
    <source>
        <dbReference type="ARBA" id="ARBA00004777"/>
    </source>
</evidence>
<dbReference type="CDD" id="cd00537">
    <property type="entry name" value="MTHFR"/>
    <property type="match status" value="1"/>
</dbReference>
<dbReference type="Proteomes" id="UP000006583">
    <property type="component" value="Chromosome"/>
</dbReference>
<comment type="cofactor">
    <cofactor evidence="1 9">
        <name>FAD</name>
        <dbReference type="ChEBI" id="CHEBI:57692"/>
    </cofactor>
</comment>
<name>F8C3P9_THEGP</name>
<dbReference type="HOGENOM" id="CLU_057297_2_0_0"/>
<proteinExistence type="inferred from homology"/>
<dbReference type="SUPFAM" id="SSF51730">
    <property type="entry name" value="FAD-linked oxidoreductase"/>
    <property type="match status" value="1"/>
</dbReference>
<comment type="catalytic activity">
    <reaction evidence="8">
        <text>(6S)-5-methyl-5,6,7,8-tetrahydrofolate + NAD(+) = (6R)-5,10-methylene-5,6,7,8-tetrahydrofolate + NADH + H(+)</text>
        <dbReference type="Rhea" id="RHEA:19821"/>
        <dbReference type="ChEBI" id="CHEBI:15378"/>
        <dbReference type="ChEBI" id="CHEBI:15636"/>
        <dbReference type="ChEBI" id="CHEBI:18608"/>
        <dbReference type="ChEBI" id="CHEBI:57540"/>
        <dbReference type="ChEBI" id="CHEBI:57945"/>
        <dbReference type="EC" id="1.5.1.54"/>
    </reaction>
    <physiologicalReaction direction="right-to-left" evidence="8">
        <dbReference type="Rhea" id="RHEA:19823"/>
    </physiologicalReaction>
</comment>
<evidence type="ECO:0000313" key="10">
    <source>
        <dbReference type="EMBL" id="AEH22500.1"/>
    </source>
</evidence>
<dbReference type="STRING" id="795359.TOPB45_0396"/>
<dbReference type="GO" id="GO:0071949">
    <property type="term" value="F:FAD binding"/>
    <property type="evidence" value="ECO:0007669"/>
    <property type="project" value="TreeGrafter"/>
</dbReference>
<dbReference type="InterPro" id="IPR029041">
    <property type="entry name" value="FAD-linked_oxidoreductase-like"/>
</dbReference>